<feature type="region of interest" description="Disordered" evidence="2">
    <location>
        <begin position="1421"/>
        <end position="1440"/>
    </location>
</feature>
<evidence type="ECO:0000256" key="1">
    <source>
        <dbReference type="ARBA" id="ARBA00022737"/>
    </source>
</evidence>
<keyword evidence="1" id="KW-0677">Repeat</keyword>
<dbReference type="SUPFAM" id="SSF63825">
    <property type="entry name" value="YWTD domain"/>
    <property type="match status" value="1"/>
</dbReference>
<keyword evidence="3" id="KW-0732">Signal</keyword>
<organism evidence="6 7">
    <name type="scientific">Cellulomonas humilata</name>
    <dbReference type="NCBI Taxonomy" id="144055"/>
    <lineage>
        <taxon>Bacteria</taxon>
        <taxon>Bacillati</taxon>
        <taxon>Actinomycetota</taxon>
        <taxon>Actinomycetes</taxon>
        <taxon>Micrococcales</taxon>
        <taxon>Cellulomonadaceae</taxon>
        <taxon>Cellulomonas</taxon>
    </lineage>
</organism>
<dbReference type="Pfam" id="PF20148">
    <property type="entry name" value="DUF6531"/>
    <property type="match status" value="1"/>
</dbReference>
<dbReference type="Gene3D" id="2.120.10.30">
    <property type="entry name" value="TolB, C-terminal domain"/>
    <property type="match status" value="3"/>
</dbReference>
<comment type="caution">
    <text evidence="6">The sequence shown here is derived from an EMBL/GenBank/DDBJ whole genome shotgun (WGS) entry which is preliminary data.</text>
</comment>
<evidence type="ECO:0000313" key="6">
    <source>
        <dbReference type="EMBL" id="NUU19513.1"/>
    </source>
</evidence>
<accession>A0A7Y6A4B1</accession>
<feature type="domain" description="Teneurin-like YD-shell" evidence="5">
    <location>
        <begin position="1699"/>
        <end position="2045"/>
    </location>
</feature>
<evidence type="ECO:0000259" key="5">
    <source>
        <dbReference type="Pfam" id="PF25023"/>
    </source>
</evidence>
<protein>
    <submittedName>
        <fullName evidence="6">Uncharacterized protein</fullName>
    </submittedName>
</protein>
<dbReference type="NCBIfam" id="TIGR03696">
    <property type="entry name" value="Rhs_assc_core"/>
    <property type="match status" value="1"/>
</dbReference>
<feature type="domain" description="Teneurin-like YD-shell" evidence="5">
    <location>
        <begin position="1076"/>
        <end position="1234"/>
    </location>
</feature>
<evidence type="ECO:0000259" key="4">
    <source>
        <dbReference type="Pfam" id="PF20148"/>
    </source>
</evidence>
<dbReference type="InterPro" id="IPR056823">
    <property type="entry name" value="TEN-like_YD-shell"/>
</dbReference>
<gene>
    <name evidence="6" type="ORF">HP550_19875</name>
</gene>
<dbReference type="EMBL" id="JABMCI010000070">
    <property type="protein sequence ID" value="NUU19513.1"/>
    <property type="molecule type" value="Genomic_DNA"/>
</dbReference>
<dbReference type="InterPro" id="IPR031325">
    <property type="entry name" value="RHS_repeat"/>
</dbReference>
<evidence type="ECO:0000256" key="3">
    <source>
        <dbReference type="SAM" id="SignalP"/>
    </source>
</evidence>
<dbReference type="InterPro" id="IPR045351">
    <property type="entry name" value="DUF6531"/>
</dbReference>
<dbReference type="PANTHER" id="PTHR32305:SF15">
    <property type="entry name" value="PROTEIN RHSA-RELATED"/>
    <property type="match status" value="1"/>
</dbReference>
<sequence length="2314" mass="237968">MVSPFRAGARLLVVVVASTMLFAGAVPAEALSATPDIGAPAHALSSPTGQRAIAAQGDLRTLTSAGASSVGMSVGTVTTFAGSGGAATAAGTGTGAVLDAPNLSVVGGAALYAAGPDYLSKTTLSGAVVTLAGVPGSPGCVDGSAGVSRFSPATAIAADELFVYTSSACGLRKTSIADFSTTTISSSTSQLRSMAAAGGLLYAITDYQTIFRVDLTTGVLTPWVAVTGGCMGGSLYGIATDGVNVFVTENEYNCSGYESGRSLRKVDIATGTQALVVYNGNLATAPGLTVQAGSVYARADIAICTGRGCEYPTRYGPRLAQINVSTGVTTYIAGASSGYANGTGTDAWFSGLDSITGDGTNLYVADAGNNRIRKIAPGVAWAAGQLPWVNSAAPIYSGEVTTLAGNATPTTIAGTGTAAGFNGTTGITYGVISNVPTAFVGTADTIMKINVSTKASSIVAGSIGHPDRVDGVSGSTSRVASPTDLVTDGHDVFFIQGGVLRRMAIATGAVSTFSAMNMSFASYSHLTIGPDGWLYALSGAVYRINPVTGESSLFASPNGPSCGGADTLGLTADSTTLYLATDDLNCGGYPGKPYVQAFALNTGAFVRNYLIAADTRLINWASGGVAITSVGSQLILAYAGYNGLSYGPNYCWPVQVFSVEKATGNSSVIAGADPLPHGINTTLGCDFPDQDGVGAQAQFAAVSQIASNGINLYLAGSNATNNRVRVISAVKPFGPPRSLTKEQTFGCDCDAGSSTRNQRLVADPVNTATGGLVERFTDLTVSSVGVPIDWTRTYNSLDTLSGPFGPGWAFGYGANLTSNSAGEVVFRDGSGTQTRFSSAAGGYAPVDPAVSATLADVPGGSRTLRMLSGQTMTFDTAGRLLARADERGRGLTFGYVGDVLSTITDGLGQTLTVTWDTGTGAEARIASVASSDGRSVSYAYTVTGGAKRLTGATAVDGKLTKFAYNTAGYLSQITDPLGNLSARSTYNAAGQVISQLDETGAKTTLAYDTATQTTTITDPTGRTRQDVYSGYNLIRQIDGDGNATEIYYSPDNAPALTVDALGQEYLDGYDAHDNLIKRTSPAPQNHVESWTYDAADHLTSYTDPEGNLTGYTYTASGLLQTLTAADGGVTTYTYTTGAGGVPADLVATATDPLNRTTSYAYNTTGDMTSVTTPAGRVTSFTYDAAHRILTSTTPKGEVTTYTYDAAGRVLTTTDPQAGVTTNVYDAAGRLTKTTDAMARWVSYTYDKADRLLQTKYSSGRITKRSYDTAGRVATSTDARGKVTAFTYDTAGRLLTSTDPLGAVTTSAYDALGQLTTVTAPGGGVTTYAYDALGQLISVTDPDGVTQTTTYDALGNVTSSTNEAGGTQTTSYDPLSRVVSSADSDGVSTRYTYDLAGQVTAVATDRSGNEPIPGYVEDRTTFTYDADGNRTGTTEPRGNIPGATAATYTSTIAYDLNGRPVTSTDPLGRAAATTYDALGRPVTVTDPIGKVTTTAYDKIGRITQVTGPAGAITKYAYNANSNLTQVTDPRSRLTKYTYDAAGNTLTSTNPLGRVTAMTYDDAGRLASTTKPSGTATTTVAGDSMLSYTYDTAGRLAGVDYSDTTPDLSYTYTPAGRPDVLSRAADALGDASIDYTYDTAGRPTAVDRTGPRPTTAAYAYTPAGRVTGASWSTGQGVAYAYNTVGQITTVTPSGAANLPAISLGYDAAGRTTTVTRAGTTPTVSTSTYDAAGQLTALNHSAGTAVIADYQLVRDPRGFPTQVTSKLLNPATGAPATATNLYTYDANGWLTSECTPAAGTTCTSASPKTAYTYDTAGVRKSTAVTRLSGTTPQTTTTTYGYDTADQLLTLKVGTTTNTTNTWTTDGQIAATTTAAGTRTYSTNLAGEVATVTLEDNRTIGYSYDPTGNRTARTTDNAIGTTWAWDDLIGLSMRIGEYDTTGDLTTSWLPDPTSSTGATYAATTAGTSSWLLQDPYANTIATLPSTGNITGARTQAVDAFGNPITTATPAGSIGFAGQYKDGATGLYDVRARDYDTRTGQFLSIDPLVDVTRQPYAYGNNNPLVFVDATGNAATDGDSAGTAAALGLLMGLLDIAPRLAPTPGTMVVATQYQTQMTTQNTLAAYGPTYGSLRLLNPAAATFTDGYQEGGFGLAVNRFNPLYRMLENGSSAFGQAENGCMFGAMRSAVHAGADAADVALLAAGGAGGARAIAGRAASSTAALKVPNVLRVGEVNLPAVPKGAAGKPTTSGKGLEYDIPPGTPELHEKVVSVRIMDPVTSGRYHYPKGYAVYMNEAGQSVNPLTGRVVARSDPFAHIPLS</sequence>
<dbReference type="PANTHER" id="PTHR32305">
    <property type="match status" value="1"/>
</dbReference>
<dbReference type="Proteomes" id="UP000565724">
    <property type="component" value="Unassembled WGS sequence"/>
</dbReference>
<dbReference type="InterPro" id="IPR050708">
    <property type="entry name" value="T6SS_VgrG/RHS"/>
</dbReference>
<proteinExistence type="predicted"/>
<dbReference type="Pfam" id="PF25023">
    <property type="entry name" value="TEN_YD-shell"/>
    <property type="match status" value="3"/>
</dbReference>
<dbReference type="RefSeq" id="WP_175349375.1">
    <property type="nucleotide sequence ID" value="NZ_JABMCI010000070.1"/>
</dbReference>
<dbReference type="Gene3D" id="2.180.10.10">
    <property type="entry name" value="RHS repeat-associated core"/>
    <property type="match status" value="5"/>
</dbReference>
<keyword evidence="7" id="KW-1185">Reference proteome</keyword>
<reference evidence="6 7" key="1">
    <citation type="submission" date="2020-05" db="EMBL/GenBank/DDBJ databases">
        <title>Genome Sequencing of Type Strains.</title>
        <authorList>
            <person name="Lemaire J.F."/>
            <person name="Inderbitzin P."/>
            <person name="Gregorio O.A."/>
            <person name="Collins S.B."/>
            <person name="Wespe N."/>
            <person name="Knight-Connoni V."/>
        </authorList>
    </citation>
    <scope>NUCLEOTIDE SEQUENCE [LARGE SCALE GENOMIC DNA]</scope>
    <source>
        <strain evidence="6 7">ATCC 25174</strain>
    </source>
</reference>
<feature type="domain" description="DUF6531" evidence="4">
    <location>
        <begin position="763"/>
        <end position="836"/>
    </location>
</feature>
<evidence type="ECO:0000313" key="7">
    <source>
        <dbReference type="Proteomes" id="UP000565724"/>
    </source>
</evidence>
<dbReference type="Pfam" id="PF05593">
    <property type="entry name" value="RHS_repeat"/>
    <property type="match status" value="5"/>
</dbReference>
<dbReference type="NCBIfam" id="TIGR01643">
    <property type="entry name" value="YD_repeat_2x"/>
    <property type="match status" value="13"/>
</dbReference>
<feature type="domain" description="Teneurin-like YD-shell" evidence="5">
    <location>
        <begin position="1495"/>
        <end position="1640"/>
    </location>
</feature>
<dbReference type="InterPro" id="IPR006530">
    <property type="entry name" value="YD"/>
</dbReference>
<feature type="signal peptide" evidence="3">
    <location>
        <begin position="1"/>
        <end position="25"/>
    </location>
</feature>
<name>A0A7Y6A4B1_9CELL</name>
<dbReference type="InterPro" id="IPR011042">
    <property type="entry name" value="6-blade_b-propeller_TolB-like"/>
</dbReference>
<feature type="chain" id="PRO_5038503217" evidence="3">
    <location>
        <begin position="26"/>
        <end position="2314"/>
    </location>
</feature>
<evidence type="ECO:0000256" key="2">
    <source>
        <dbReference type="SAM" id="MobiDB-lite"/>
    </source>
</evidence>
<dbReference type="InterPro" id="IPR022385">
    <property type="entry name" value="Rhs_assc_core"/>
</dbReference>
<dbReference type="SUPFAM" id="SSF63829">
    <property type="entry name" value="Calcium-dependent phosphotriesterase"/>
    <property type="match status" value="1"/>
</dbReference>